<dbReference type="InterPro" id="IPR000485">
    <property type="entry name" value="AsnC-type_HTH_dom"/>
</dbReference>
<accession>A0ABV1MX76</accession>
<reference evidence="5 6" key="1">
    <citation type="submission" date="2024-06" db="EMBL/GenBank/DDBJ databases">
        <title>Lysinibacillus zambalefons sp. nov., a Novel Firmicute Isolated from the Poon Bato Zambales Hyperalkaline Spring.</title>
        <authorList>
            <person name="Aja J.A."/>
            <person name="Lazaro J.E.H."/>
            <person name="Llorin L.D."/>
            <person name="Lim K.R."/>
            <person name="Teodosio J."/>
            <person name="Dalisay D.S."/>
        </authorList>
    </citation>
    <scope>NUCLEOTIDE SEQUENCE [LARGE SCALE GENOMIC DNA]</scope>
    <source>
        <strain evidence="5 6">M3</strain>
    </source>
</reference>
<keyword evidence="6" id="KW-1185">Reference proteome</keyword>
<dbReference type="Pfam" id="PF01037">
    <property type="entry name" value="AsnC_trans_reg"/>
    <property type="match status" value="1"/>
</dbReference>
<dbReference type="PRINTS" id="PR00033">
    <property type="entry name" value="HTHASNC"/>
</dbReference>
<dbReference type="InterPro" id="IPR036388">
    <property type="entry name" value="WH-like_DNA-bd_sf"/>
</dbReference>
<evidence type="ECO:0000259" key="4">
    <source>
        <dbReference type="PROSITE" id="PS50956"/>
    </source>
</evidence>
<dbReference type="InterPro" id="IPR011008">
    <property type="entry name" value="Dimeric_a/b-barrel"/>
</dbReference>
<feature type="domain" description="HTH asnC-type" evidence="4">
    <location>
        <begin position="11"/>
        <end position="72"/>
    </location>
</feature>
<dbReference type="SUPFAM" id="SSF46785">
    <property type="entry name" value="Winged helix' DNA-binding domain"/>
    <property type="match status" value="1"/>
</dbReference>
<dbReference type="PANTHER" id="PTHR30154:SF34">
    <property type="entry name" value="TRANSCRIPTIONAL REGULATOR AZLB"/>
    <property type="match status" value="1"/>
</dbReference>
<gene>
    <name evidence="5" type="ORF">ABNX05_20950</name>
</gene>
<dbReference type="SMART" id="SM00344">
    <property type="entry name" value="HTH_ASNC"/>
    <property type="match status" value="1"/>
</dbReference>
<dbReference type="Gene3D" id="3.30.70.920">
    <property type="match status" value="1"/>
</dbReference>
<sequence>MIESTPARKALDELDLLILDLLQKESQLSNADLARRVKLSPPATHARVKRLESEGFINRHVAILDQSMFGFTLVCFILLSTNLHQAEQLEEFEQEIKSMPEVLEFQCLTGEYDYMLKVANRNKEELQSFIRKLNYFTFVGRIQTIVSIREIKNTTTLPIV</sequence>
<dbReference type="Gene3D" id="1.10.10.10">
    <property type="entry name" value="Winged helix-like DNA-binding domain superfamily/Winged helix DNA-binding domain"/>
    <property type="match status" value="1"/>
</dbReference>
<name>A0ABV1MX76_9BACI</name>
<keyword evidence="3" id="KW-0804">Transcription</keyword>
<evidence type="ECO:0000313" key="5">
    <source>
        <dbReference type="EMBL" id="MEQ6357102.1"/>
    </source>
</evidence>
<keyword evidence="2" id="KW-0238">DNA-binding</keyword>
<organism evidence="5 6">
    <name type="scientific">Lysinibacillus zambalensis</name>
    <dbReference type="NCBI Taxonomy" id="3160866"/>
    <lineage>
        <taxon>Bacteria</taxon>
        <taxon>Bacillati</taxon>
        <taxon>Bacillota</taxon>
        <taxon>Bacilli</taxon>
        <taxon>Bacillales</taxon>
        <taxon>Bacillaceae</taxon>
        <taxon>Lysinibacillus</taxon>
    </lineage>
</organism>
<dbReference type="RefSeq" id="WP_349661481.1">
    <property type="nucleotide sequence ID" value="NZ_JBEGDG010000021.1"/>
</dbReference>
<dbReference type="InterPro" id="IPR019887">
    <property type="entry name" value="Tscrpt_reg_AsnC/Lrp_C"/>
</dbReference>
<evidence type="ECO:0000256" key="3">
    <source>
        <dbReference type="ARBA" id="ARBA00023163"/>
    </source>
</evidence>
<dbReference type="SUPFAM" id="SSF54909">
    <property type="entry name" value="Dimeric alpha+beta barrel"/>
    <property type="match status" value="1"/>
</dbReference>
<evidence type="ECO:0000256" key="2">
    <source>
        <dbReference type="ARBA" id="ARBA00023125"/>
    </source>
</evidence>
<dbReference type="PANTHER" id="PTHR30154">
    <property type="entry name" value="LEUCINE-RESPONSIVE REGULATORY PROTEIN"/>
    <property type="match status" value="1"/>
</dbReference>
<dbReference type="Proteomes" id="UP001478862">
    <property type="component" value="Unassembled WGS sequence"/>
</dbReference>
<dbReference type="PROSITE" id="PS50956">
    <property type="entry name" value="HTH_ASNC_2"/>
    <property type="match status" value="1"/>
</dbReference>
<proteinExistence type="predicted"/>
<evidence type="ECO:0000313" key="6">
    <source>
        <dbReference type="Proteomes" id="UP001478862"/>
    </source>
</evidence>
<dbReference type="EMBL" id="JBEGDG010000021">
    <property type="protein sequence ID" value="MEQ6357102.1"/>
    <property type="molecule type" value="Genomic_DNA"/>
</dbReference>
<dbReference type="InterPro" id="IPR019888">
    <property type="entry name" value="Tscrpt_reg_AsnC-like"/>
</dbReference>
<dbReference type="InterPro" id="IPR036390">
    <property type="entry name" value="WH_DNA-bd_sf"/>
</dbReference>
<protein>
    <submittedName>
        <fullName evidence="5">Lrp/AsnC family transcriptional regulator</fullName>
    </submittedName>
</protein>
<dbReference type="Pfam" id="PF13412">
    <property type="entry name" value="HTH_24"/>
    <property type="match status" value="1"/>
</dbReference>
<keyword evidence="1" id="KW-0805">Transcription regulation</keyword>
<evidence type="ECO:0000256" key="1">
    <source>
        <dbReference type="ARBA" id="ARBA00023015"/>
    </source>
</evidence>
<comment type="caution">
    <text evidence="5">The sequence shown here is derived from an EMBL/GenBank/DDBJ whole genome shotgun (WGS) entry which is preliminary data.</text>
</comment>